<accession>A0A2R5HFW4</accession>
<proteinExistence type="predicted"/>
<gene>
    <name evidence="1" type="ORF">NtB2_01016</name>
</gene>
<sequence length="67" mass="7851">MKNYDLGSYIEMKKPHACVIKATGKKANRWEITRMGADIKLQCTNCQHEIMMGRHDFEHKMKKVLDV</sequence>
<dbReference type="AlphaFoldDB" id="A0A2R5HFW4"/>
<organism evidence="1 2">
    <name type="scientific">Lactococcus termiticola</name>
    <dbReference type="NCBI Taxonomy" id="2169526"/>
    <lineage>
        <taxon>Bacteria</taxon>
        <taxon>Bacillati</taxon>
        <taxon>Bacillota</taxon>
        <taxon>Bacilli</taxon>
        <taxon>Lactobacillales</taxon>
        <taxon>Streptococcaceae</taxon>
        <taxon>Lactococcus</taxon>
    </lineage>
</organism>
<dbReference type="PANTHER" id="PTHR38455:SF1">
    <property type="entry name" value="DUF951 DOMAIN-CONTAINING PROTEIN"/>
    <property type="match status" value="1"/>
</dbReference>
<dbReference type="OrthoDB" id="9802710at2"/>
<evidence type="ECO:0000313" key="1">
    <source>
        <dbReference type="EMBL" id="GBG96882.1"/>
    </source>
</evidence>
<evidence type="ECO:0008006" key="3">
    <source>
        <dbReference type="Google" id="ProtNLM"/>
    </source>
</evidence>
<reference evidence="1 2" key="1">
    <citation type="journal article" date="2018" name="Genome Announc.">
        <title>Draft Genome Sequence of Lactococcus sp. Strain NtB2 (JCM 32569), Isolated from the Gut of the Higher Termite Nasutitermes takasagoensis.</title>
        <authorList>
            <person name="Noda S."/>
            <person name="Aihara C."/>
            <person name="Yuki M."/>
            <person name="Ohkuma M."/>
        </authorList>
    </citation>
    <scope>NUCLEOTIDE SEQUENCE [LARGE SCALE GENOMIC DNA]</scope>
    <source>
        <strain evidence="1 2">NtB2</strain>
    </source>
</reference>
<name>A0A2R5HFW4_9LACT</name>
<dbReference type="EMBL" id="BFFO01000005">
    <property type="protein sequence ID" value="GBG96882.1"/>
    <property type="molecule type" value="Genomic_DNA"/>
</dbReference>
<dbReference type="Proteomes" id="UP000245021">
    <property type="component" value="Unassembled WGS sequence"/>
</dbReference>
<protein>
    <recommendedName>
        <fullName evidence="3">DUF951 domain-containing protein</fullName>
    </recommendedName>
</protein>
<keyword evidence="2" id="KW-1185">Reference proteome</keyword>
<dbReference type="PANTHER" id="PTHR38455">
    <property type="entry name" value="HYPOTHETICAL CYTOSOLIC PROTEIN"/>
    <property type="match status" value="1"/>
</dbReference>
<dbReference type="RefSeq" id="WP_109245847.1">
    <property type="nucleotide sequence ID" value="NZ_BFFO01000005.1"/>
</dbReference>
<dbReference type="InterPro" id="IPR009296">
    <property type="entry name" value="DUF951"/>
</dbReference>
<dbReference type="Pfam" id="PF06107">
    <property type="entry name" value="DUF951"/>
    <property type="match status" value="1"/>
</dbReference>
<evidence type="ECO:0000313" key="2">
    <source>
        <dbReference type="Proteomes" id="UP000245021"/>
    </source>
</evidence>
<dbReference type="PIRSF" id="PIRSF037263">
    <property type="entry name" value="DUF951_bac"/>
    <property type="match status" value="1"/>
</dbReference>
<comment type="caution">
    <text evidence="1">The sequence shown here is derived from an EMBL/GenBank/DDBJ whole genome shotgun (WGS) entry which is preliminary data.</text>
</comment>